<dbReference type="AlphaFoldDB" id="A0A822CGU9"/>
<evidence type="ECO:0000313" key="1">
    <source>
        <dbReference type="EMBL" id="CAF5043221.1"/>
    </source>
</evidence>
<proteinExistence type="predicted"/>
<gene>
    <name evidence="1" type="ORF">QYT958_LOCUS41553</name>
</gene>
<evidence type="ECO:0000313" key="2">
    <source>
        <dbReference type="Proteomes" id="UP000663848"/>
    </source>
</evidence>
<organism evidence="1 2">
    <name type="scientific">Rotaria socialis</name>
    <dbReference type="NCBI Taxonomy" id="392032"/>
    <lineage>
        <taxon>Eukaryota</taxon>
        <taxon>Metazoa</taxon>
        <taxon>Spiralia</taxon>
        <taxon>Gnathifera</taxon>
        <taxon>Rotifera</taxon>
        <taxon>Eurotatoria</taxon>
        <taxon>Bdelloidea</taxon>
        <taxon>Philodinida</taxon>
        <taxon>Philodinidae</taxon>
        <taxon>Rotaria</taxon>
    </lineage>
</organism>
<accession>A0A822CGU9</accession>
<sequence length="55" mass="6331">RQLAVPAAKQLASAQLQKFNLLKEKFDRQQPIDIVFGMKIHSFRNSKEKISNGYV</sequence>
<reference evidence="1" key="1">
    <citation type="submission" date="2021-02" db="EMBL/GenBank/DDBJ databases">
        <authorList>
            <person name="Nowell W R."/>
        </authorList>
    </citation>
    <scope>NUCLEOTIDE SEQUENCE</scope>
</reference>
<dbReference type="EMBL" id="CAJOBR010047796">
    <property type="protein sequence ID" value="CAF5043221.1"/>
    <property type="molecule type" value="Genomic_DNA"/>
</dbReference>
<dbReference type="Proteomes" id="UP000663848">
    <property type="component" value="Unassembled WGS sequence"/>
</dbReference>
<name>A0A822CGU9_9BILA</name>
<protein>
    <submittedName>
        <fullName evidence="1">Uncharacterized protein</fullName>
    </submittedName>
</protein>
<feature type="non-terminal residue" evidence="1">
    <location>
        <position position="1"/>
    </location>
</feature>
<comment type="caution">
    <text evidence="1">The sequence shown here is derived from an EMBL/GenBank/DDBJ whole genome shotgun (WGS) entry which is preliminary data.</text>
</comment>